<dbReference type="Pfam" id="PF02687">
    <property type="entry name" value="FtsX"/>
    <property type="match status" value="2"/>
</dbReference>
<gene>
    <name evidence="9" type="ORF">H4W31_007619</name>
</gene>
<feature type="domain" description="ABC3 transporter permease C-terminal" evidence="8">
    <location>
        <begin position="246"/>
        <end position="366"/>
    </location>
</feature>
<dbReference type="InterPro" id="IPR050250">
    <property type="entry name" value="Macrolide_Exporter_MacB"/>
</dbReference>
<feature type="domain" description="ABC3 transporter permease C-terminal" evidence="8">
    <location>
        <begin position="704"/>
        <end position="819"/>
    </location>
</feature>
<evidence type="ECO:0000313" key="9">
    <source>
        <dbReference type="EMBL" id="MBE1491981.1"/>
    </source>
</evidence>
<evidence type="ECO:0000256" key="1">
    <source>
        <dbReference type="ARBA" id="ARBA00004651"/>
    </source>
</evidence>
<feature type="transmembrane region" description="Helical" evidence="7">
    <location>
        <begin position="12"/>
        <end position="35"/>
    </location>
</feature>
<evidence type="ECO:0000256" key="3">
    <source>
        <dbReference type="ARBA" id="ARBA00022692"/>
    </source>
</evidence>
<feature type="transmembrane region" description="Helical" evidence="7">
    <location>
        <begin position="242"/>
        <end position="267"/>
    </location>
</feature>
<evidence type="ECO:0000256" key="7">
    <source>
        <dbReference type="SAM" id="Phobius"/>
    </source>
</evidence>
<dbReference type="Proteomes" id="UP000649753">
    <property type="component" value="Unassembled WGS sequence"/>
</dbReference>
<dbReference type="GO" id="GO:0005886">
    <property type="term" value="C:plasma membrane"/>
    <property type="evidence" value="ECO:0007669"/>
    <property type="project" value="UniProtKB-SubCell"/>
</dbReference>
<keyword evidence="4 7" id="KW-1133">Transmembrane helix</keyword>
<name>A0A927MF89_9ACTN</name>
<dbReference type="EMBL" id="JADBEB010000001">
    <property type="protein sequence ID" value="MBE1491981.1"/>
    <property type="molecule type" value="Genomic_DNA"/>
</dbReference>
<evidence type="ECO:0000256" key="2">
    <source>
        <dbReference type="ARBA" id="ARBA00022475"/>
    </source>
</evidence>
<dbReference type="AlphaFoldDB" id="A0A927MF89"/>
<keyword evidence="10" id="KW-1185">Reference proteome</keyword>
<evidence type="ECO:0000256" key="5">
    <source>
        <dbReference type="ARBA" id="ARBA00023136"/>
    </source>
</evidence>
<dbReference type="InterPro" id="IPR003838">
    <property type="entry name" value="ABC3_permease_C"/>
</dbReference>
<feature type="transmembrane region" description="Helical" evidence="7">
    <location>
        <begin position="699"/>
        <end position="724"/>
    </location>
</feature>
<keyword evidence="5 7" id="KW-0472">Membrane</keyword>
<dbReference type="RefSeq" id="WP_192770956.1">
    <property type="nucleotide sequence ID" value="NZ_JADBEB010000001.1"/>
</dbReference>
<reference evidence="9" key="1">
    <citation type="submission" date="2020-10" db="EMBL/GenBank/DDBJ databases">
        <title>Sequencing the genomes of 1000 actinobacteria strains.</title>
        <authorList>
            <person name="Klenk H.-P."/>
        </authorList>
    </citation>
    <scope>NUCLEOTIDE SEQUENCE</scope>
    <source>
        <strain evidence="9">DSM 46832</strain>
    </source>
</reference>
<keyword evidence="2" id="KW-1003">Cell membrane</keyword>
<feature type="transmembrane region" description="Helical" evidence="7">
    <location>
        <begin position="477"/>
        <end position="497"/>
    </location>
</feature>
<feature type="transmembrane region" description="Helical" evidence="7">
    <location>
        <begin position="745"/>
        <end position="770"/>
    </location>
</feature>
<evidence type="ECO:0000313" key="10">
    <source>
        <dbReference type="Proteomes" id="UP000649753"/>
    </source>
</evidence>
<dbReference type="GO" id="GO:0022857">
    <property type="term" value="F:transmembrane transporter activity"/>
    <property type="evidence" value="ECO:0007669"/>
    <property type="project" value="TreeGrafter"/>
</dbReference>
<feature type="transmembrane region" description="Helical" evidence="7">
    <location>
        <begin position="790"/>
        <end position="812"/>
    </location>
</feature>
<feature type="transmembrane region" description="Helical" evidence="7">
    <location>
        <begin position="294"/>
        <end position="320"/>
    </location>
</feature>
<proteinExistence type="inferred from homology"/>
<protein>
    <submittedName>
        <fullName evidence="9">ABC transport system permease protein</fullName>
    </submittedName>
</protein>
<comment type="caution">
    <text evidence="9">The sequence shown here is derived from an EMBL/GenBank/DDBJ whole genome shotgun (WGS) entry which is preliminary data.</text>
</comment>
<feature type="transmembrane region" description="Helical" evidence="7">
    <location>
        <begin position="340"/>
        <end position="362"/>
    </location>
</feature>
<dbReference type="PANTHER" id="PTHR30572">
    <property type="entry name" value="MEMBRANE COMPONENT OF TRANSPORTER-RELATED"/>
    <property type="match status" value="1"/>
</dbReference>
<comment type="similarity">
    <text evidence="6">Belongs to the ABC-4 integral membrane protein family.</text>
</comment>
<keyword evidence="3 7" id="KW-0812">Transmembrane</keyword>
<feature type="transmembrane region" description="Helical" evidence="7">
    <location>
        <begin position="421"/>
        <end position="440"/>
    </location>
</feature>
<organism evidence="9 10">
    <name type="scientific">Plantactinospora soyae</name>
    <dbReference type="NCBI Taxonomy" id="1544732"/>
    <lineage>
        <taxon>Bacteria</taxon>
        <taxon>Bacillati</taxon>
        <taxon>Actinomycetota</taxon>
        <taxon>Actinomycetes</taxon>
        <taxon>Micromonosporales</taxon>
        <taxon>Micromonosporaceae</taxon>
        <taxon>Plantactinospora</taxon>
    </lineage>
</organism>
<evidence type="ECO:0000256" key="6">
    <source>
        <dbReference type="ARBA" id="ARBA00038076"/>
    </source>
</evidence>
<evidence type="ECO:0000256" key="4">
    <source>
        <dbReference type="ARBA" id="ARBA00022989"/>
    </source>
</evidence>
<evidence type="ECO:0000259" key="8">
    <source>
        <dbReference type="Pfam" id="PF02687"/>
    </source>
</evidence>
<comment type="subcellular location">
    <subcellularLocation>
        <location evidence="1">Cell membrane</location>
        <topology evidence="1">Multi-pass membrane protein</topology>
    </subcellularLocation>
</comment>
<accession>A0A927MF89</accession>
<feature type="transmembrane region" description="Helical" evidence="7">
    <location>
        <begin position="390"/>
        <end position="409"/>
    </location>
</feature>
<sequence>MLTIALQTIRVRWAAFVGTFVALTLGAGMIAAMGLEIGATLGLPERAPQRFATAPVVVAALDPEWDPARHDPGSRSLIQARGISDGLAAQVGALGRTVPVRSFYAQLAGGETDQVGHGWSTAQFAAYGLAAGRGPEADTEVVVPAGGSAPGERVTVFTTAGPKEYTVAGVTAPVGFESAVFFTEAEAARLSPRVEALVAYGAPEAIRSAVGGNAEVLTGDRRNVLDPSYNADREAIDNTRTLLPITAVVAGFVSIFLVASTFAFAVAQRRREIALLRTVGATPRQVRRMVVSEATVVGIASAVAGCALGLGTAPLLAGWMVDLGLAPSWFTVEVGTGPAVWVPLLIAFCMGLGVALAGVWAASRRAGDVRPIEALRDAAVDTRTMTSGRWLYGLLALAFGLVTIGWVAAVNPGMVMVPTRYIGVLMFPILAFALLAPVVVKPIARLITWPLGRFGGAAGMLVREGALTAVRRTAATAAPVLLTVGLSISLLGAAATIDRAKDSGRRNQVTADFVVTPDGTPGVNEAVTERVRAIPGVDVVAALPTMVYARDDARLADYEAQTVDPAALSRTLTLPVEEGSAAELRDDTIIVNEDWGVGVGETVEVFMADGTTVPLRVVAVLSTTSGSNDVAYLSTRYAGTARYAFTGLARRVYVSLQPGTDPATVRAALDSATAGGGARAVPAENWLGEESSENSETTALGMLLVLGIAIVFCFIAIVNTLVMATSDRLRDLAILRLAGATPRQVLRVFAGESLLVVGVGVLLAVGASAVNLAGLRLALGQLVGATPVTVPWGTVALITAVSAVLAVLGAVVPVRLAFRSRAVELAGVRE</sequence>
<dbReference type="PANTHER" id="PTHR30572:SF4">
    <property type="entry name" value="ABC TRANSPORTER PERMEASE YTRF"/>
    <property type="match status" value="1"/>
</dbReference>